<comment type="similarity">
    <text evidence="1">Belongs to the LytR/CpsA/Psr (LCP) family.</text>
</comment>
<evidence type="ECO:0000256" key="3">
    <source>
        <dbReference type="SAM" id="Phobius"/>
    </source>
</evidence>
<accession>A0ABR5A0Q6</accession>
<dbReference type="RefSeq" id="WP_041066559.1">
    <property type="nucleotide sequence ID" value="NZ_JXAL01000028.1"/>
</dbReference>
<dbReference type="Gene3D" id="3.40.630.190">
    <property type="entry name" value="LCP protein"/>
    <property type="match status" value="1"/>
</dbReference>
<keyword evidence="3" id="KW-0472">Membrane</keyword>
<keyword evidence="3" id="KW-0812">Transmembrane</keyword>
<protein>
    <submittedName>
        <fullName evidence="5">Transcriptional regulator</fullName>
    </submittedName>
</protein>
<dbReference type="PANTHER" id="PTHR33392:SF6">
    <property type="entry name" value="POLYISOPRENYL-TEICHOIC ACID--PEPTIDOGLYCAN TEICHOIC ACID TRANSFERASE TAGU"/>
    <property type="match status" value="1"/>
</dbReference>
<gene>
    <name evidence="5" type="ORF">SD71_18515</name>
</gene>
<keyword evidence="3" id="KW-1133">Transmembrane helix</keyword>
<dbReference type="Pfam" id="PF03816">
    <property type="entry name" value="LytR_cpsA_psr"/>
    <property type="match status" value="1"/>
</dbReference>
<organism evidence="5 6">
    <name type="scientific">Cohnella kolymensis</name>
    <dbReference type="NCBI Taxonomy" id="1590652"/>
    <lineage>
        <taxon>Bacteria</taxon>
        <taxon>Bacillati</taxon>
        <taxon>Bacillota</taxon>
        <taxon>Bacilli</taxon>
        <taxon>Bacillales</taxon>
        <taxon>Paenibacillaceae</taxon>
        <taxon>Cohnella</taxon>
    </lineage>
</organism>
<dbReference type="InterPro" id="IPR004474">
    <property type="entry name" value="LytR_CpsA_psr"/>
</dbReference>
<evidence type="ECO:0000313" key="5">
    <source>
        <dbReference type="EMBL" id="KIL34629.1"/>
    </source>
</evidence>
<evidence type="ECO:0000256" key="1">
    <source>
        <dbReference type="ARBA" id="ARBA00006068"/>
    </source>
</evidence>
<dbReference type="Proteomes" id="UP000054526">
    <property type="component" value="Unassembled WGS sequence"/>
</dbReference>
<proteinExistence type="inferred from homology"/>
<reference evidence="5 6" key="1">
    <citation type="submission" date="2014-12" db="EMBL/GenBank/DDBJ databases">
        <title>Draft genome sequence of Cohnella kolymensis strain B-2846.</title>
        <authorList>
            <person name="Karlyshev A.V."/>
            <person name="Kudryashova E.B."/>
        </authorList>
    </citation>
    <scope>NUCLEOTIDE SEQUENCE [LARGE SCALE GENOMIC DNA]</scope>
    <source>
        <strain evidence="5 6">VKM B-2846</strain>
    </source>
</reference>
<feature type="compositionally biased region" description="Basic and acidic residues" evidence="2">
    <location>
        <begin position="339"/>
        <end position="349"/>
    </location>
</feature>
<dbReference type="PANTHER" id="PTHR33392">
    <property type="entry name" value="POLYISOPRENYL-TEICHOIC ACID--PEPTIDOGLYCAN TEICHOIC ACID TRANSFERASE TAGU"/>
    <property type="match status" value="1"/>
</dbReference>
<sequence length="363" mass="39823">MSYDMPLSSRSANRRPNAPKKKKVRWGRIVSALLGLVILALACVAGYLYWLTDKNLDKVADPNNNTVASADKAQVKPISLVLLGLDNRPEIHSLNTDVMMVAAFNPKTKTATVVSIPRDSLLNLEGYKRQKANAYYAGFHRVGSSEQNLEGDALHSYARDKVREMLEKFTGVPIDYSAVIDFQGFVDVVDALGGVKVNVDQDMRYADSADGTDINLTMGEQTLDGKQALGFVRYRKSKSGPDQTRPSNDFERNARQSQVLGAIVDRIKSFGGATKLDGVINAAGDNMRTDIPKAQIENIISTYFGINRSDIRFIPLTGEWHTPYVELDEAKIEEAKRALAEELQPEGRTRAAPAASPSASDNG</sequence>
<dbReference type="EMBL" id="JXAL01000028">
    <property type="protein sequence ID" value="KIL34629.1"/>
    <property type="molecule type" value="Genomic_DNA"/>
</dbReference>
<dbReference type="NCBIfam" id="TIGR00350">
    <property type="entry name" value="lytR_cpsA_psr"/>
    <property type="match status" value="1"/>
</dbReference>
<name>A0ABR5A0Q6_9BACL</name>
<feature type="region of interest" description="Disordered" evidence="2">
    <location>
        <begin position="1"/>
        <end position="20"/>
    </location>
</feature>
<keyword evidence="6" id="KW-1185">Reference proteome</keyword>
<feature type="transmembrane region" description="Helical" evidence="3">
    <location>
        <begin position="29"/>
        <end position="50"/>
    </location>
</feature>
<evidence type="ECO:0000256" key="2">
    <source>
        <dbReference type="SAM" id="MobiDB-lite"/>
    </source>
</evidence>
<evidence type="ECO:0000313" key="6">
    <source>
        <dbReference type="Proteomes" id="UP000054526"/>
    </source>
</evidence>
<feature type="region of interest" description="Disordered" evidence="2">
    <location>
        <begin position="339"/>
        <end position="363"/>
    </location>
</feature>
<comment type="caution">
    <text evidence="5">The sequence shown here is derived from an EMBL/GenBank/DDBJ whole genome shotgun (WGS) entry which is preliminary data.</text>
</comment>
<evidence type="ECO:0000259" key="4">
    <source>
        <dbReference type="Pfam" id="PF03816"/>
    </source>
</evidence>
<feature type="compositionally biased region" description="Low complexity" evidence="2">
    <location>
        <begin position="351"/>
        <end position="363"/>
    </location>
</feature>
<feature type="domain" description="Cell envelope-related transcriptional attenuator" evidence="4">
    <location>
        <begin position="95"/>
        <end position="268"/>
    </location>
</feature>
<dbReference type="InterPro" id="IPR050922">
    <property type="entry name" value="LytR/CpsA/Psr_CW_biosynth"/>
</dbReference>